<evidence type="ECO:0000256" key="6">
    <source>
        <dbReference type="ARBA" id="ARBA00023136"/>
    </source>
</evidence>
<dbReference type="PANTHER" id="PTHR10067">
    <property type="entry name" value="PHOSPHATIDYLSERINE DECARBOXYLASE"/>
    <property type="match status" value="1"/>
</dbReference>
<dbReference type="InterPro" id="IPR033178">
    <property type="entry name" value="PSD_type1_pro"/>
</dbReference>
<dbReference type="PANTHER" id="PTHR10067:SF6">
    <property type="entry name" value="PHOSPHATIDYLSERINE DECARBOXYLASE PROENZYME, MITOCHONDRIAL"/>
    <property type="match status" value="1"/>
</dbReference>
<evidence type="ECO:0000313" key="13">
    <source>
        <dbReference type="EMBL" id="QIK37326.1"/>
    </source>
</evidence>
<gene>
    <name evidence="12 13" type="primary">psd</name>
    <name evidence="13" type="ORF">GWK36_04205</name>
</gene>
<keyword evidence="9 12" id="KW-0456">Lyase</keyword>
<feature type="active site" description="Charge relay system; for autoendoproteolytic cleavage activity" evidence="12">
    <location>
        <position position="151"/>
    </location>
</feature>
<evidence type="ECO:0000256" key="11">
    <source>
        <dbReference type="ARBA" id="ARBA00023317"/>
    </source>
</evidence>
<dbReference type="KEGG" id="cjap:GWK36_04205"/>
<keyword evidence="7 12" id="KW-0865">Zymogen</keyword>
<dbReference type="EMBL" id="CP048029">
    <property type="protein sequence ID" value="QIK37326.1"/>
    <property type="molecule type" value="Genomic_DNA"/>
</dbReference>
<keyword evidence="2 12" id="KW-1003">Cell membrane</keyword>
<reference evidence="14" key="1">
    <citation type="submission" date="2020-01" db="EMBL/GenBank/DDBJ databases">
        <title>Caldichromatium gen. nov., sp. nov., a thermophilic purple sulfur bacterium member of the family Chromatiaceae isolated from Nakabusa hot spring, Japan.</title>
        <authorList>
            <person name="Saini M.K."/>
            <person name="Hanada S."/>
            <person name="Tank M."/>
        </authorList>
    </citation>
    <scope>NUCLEOTIDE SEQUENCE [LARGE SCALE GENOMIC DNA]</scope>
    <source>
        <strain evidence="14">No.7</strain>
    </source>
</reference>
<dbReference type="Pfam" id="PF02666">
    <property type="entry name" value="PS_Dcarbxylase"/>
    <property type="match status" value="1"/>
</dbReference>
<dbReference type="NCBIfam" id="TIGR00163">
    <property type="entry name" value="PS_decarb"/>
    <property type="match status" value="1"/>
</dbReference>
<dbReference type="AlphaFoldDB" id="A0A6G7VBS5"/>
<evidence type="ECO:0000256" key="2">
    <source>
        <dbReference type="ARBA" id="ARBA00022475"/>
    </source>
</evidence>
<keyword evidence="3 12" id="KW-0444">Lipid biosynthesis</keyword>
<evidence type="ECO:0000256" key="1">
    <source>
        <dbReference type="ARBA" id="ARBA00005189"/>
    </source>
</evidence>
<feature type="modified residue" description="Pyruvic acid (Ser); by autocatalysis" evidence="12">
    <location>
        <position position="257"/>
    </location>
</feature>
<comment type="subcellular location">
    <subcellularLocation>
        <location evidence="12">Cell membrane</location>
        <topology evidence="12">Peripheral membrane protein</topology>
    </subcellularLocation>
</comment>
<comment type="similarity">
    <text evidence="12">Belongs to the phosphatidylserine decarboxylase family. PSD-B subfamily. Prokaryotic type I sub-subfamily.</text>
</comment>
<feature type="chain" id="PRO_5026411072" description="Phosphatidylserine decarboxylase beta chain" evidence="12">
    <location>
        <begin position="1"/>
        <end position="256"/>
    </location>
</feature>
<feature type="chain" id="PRO_5026411071" description="Phosphatidylserine decarboxylase alpha chain" evidence="12">
    <location>
        <begin position="257"/>
        <end position="297"/>
    </location>
</feature>
<evidence type="ECO:0000256" key="3">
    <source>
        <dbReference type="ARBA" id="ARBA00022516"/>
    </source>
</evidence>
<comment type="pathway">
    <text evidence="12">Phospholipid metabolism; phosphatidylethanolamine biosynthesis; phosphatidylethanolamine from CDP-diacylglycerol: step 2/2.</text>
</comment>
<evidence type="ECO:0000256" key="7">
    <source>
        <dbReference type="ARBA" id="ARBA00023145"/>
    </source>
</evidence>
<dbReference type="InterPro" id="IPR003817">
    <property type="entry name" value="PS_Dcarbxylase"/>
</dbReference>
<dbReference type="GO" id="GO:0004609">
    <property type="term" value="F:phosphatidylserine decarboxylase activity"/>
    <property type="evidence" value="ECO:0007669"/>
    <property type="project" value="UniProtKB-UniRule"/>
</dbReference>
<feature type="active site" description="Charge relay system; for autoendoproteolytic cleavage activity" evidence="12">
    <location>
        <position position="94"/>
    </location>
</feature>
<comment type="function">
    <text evidence="12">Catalyzes the formation of phosphatidylethanolamine (PtdEtn) from phosphatidylserine (PtdSer).</text>
</comment>
<dbReference type="UniPathway" id="UPA00558">
    <property type="reaction ID" value="UER00616"/>
</dbReference>
<dbReference type="Proteomes" id="UP000502699">
    <property type="component" value="Chromosome"/>
</dbReference>
<evidence type="ECO:0000256" key="10">
    <source>
        <dbReference type="ARBA" id="ARBA00023264"/>
    </source>
</evidence>
<keyword evidence="10 12" id="KW-1208">Phospholipid metabolism</keyword>
<evidence type="ECO:0000256" key="8">
    <source>
        <dbReference type="ARBA" id="ARBA00023209"/>
    </source>
</evidence>
<keyword evidence="14" id="KW-1185">Reference proteome</keyword>
<evidence type="ECO:0000256" key="12">
    <source>
        <dbReference type="HAMAP-Rule" id="MF_00662"/>
    </source>
</evidence>
<comment type="pathway">
    <text evidence="1">Lipid metabolism.</text>
</comment>
<sequence length="297" mass="33079">MSPTLADRLFVALQSVIPQHWFSARIYRLARLTWPPLKDLMIRAFIRHYRVDLSEALEPDPRAYTHFNAFFTRALKADARPLDPDPQAILCPVDGVISQIGTIEEGCLLQAKGRTYRVEELLALAPGEPHPFLGGRFVTLYLSPRDYHRIHMPLAGRLEQMVYAPGRLFSVNRATAALVPNLFARNERLICRFVTEAGPMAVILVGALIVGGLETVWAGEITPPHRGPEPERWDYPSEAQSIQLARGQELGRFHLGSTVILLLPAQSADLDSGWLAGSQVRVGQRLGLWRPAGAISR</sequence>
<comment type="subunit">
    <text evidence="12">Heterodimer of a large membrane-associated beta subunit and a small pyruvoyl-containing alpha subunit.</text>
</comment>
<keyword evidence="6 12" id="KW-0472">Membrane</keyword>
<evidence type="ECO:0000256" key="4">
    <source>
        <dbReference type="ARBA" id="ARBA00022793"/>
    </source>
</evidence>
<keyword evidence="4 12" id="KW-0210">Decarboxylase</keyword>
<feature type="active site" description="Schiff-base intermediate with substrate; via pyruvic acid; for decarboxylase activity" evidence="12">
    <location>
        <position position="257"/>
    </location>
</feature>
<name>A0A6G7VBS5_9GAMM</name>
<organism evidence="13 14">
    <name type="scientific">Caldichromatium japonicum</name>
    <dbReference type="NCBI Taxonomy" id="2699430"/>
    <lineage>
        <taxon>Bacteria</taxon>
        <taxon>Pseudomonadati</taxon>
        <taxon>Pseudomonadota</taxon>
        <taxon>Gammaproteobacteria</taxon>
        <taxon>Chromatiales</taxon>
        <taxon>Chromatiaceae</taxon>
        <taxon>Caldichromatium</taxon>
    </lineage>
</organism>
<dbReference type="RefSeq" id="WP_166270095.1">
    <property type="nucleotide sequence ID" value="NZ_CP048029.1"/>
</dbReference>
<dbReference type="HAMAP" id="MF_00662">
    <property type="entry name" value="PS_decarb_PSD_B_type1"/>
    <property type="match status" value="1"/>
</dbReference>
<accession>A0A6G7VBS5</accession>
<proteinExistence type="inferred from homology"/>
<keyword evidence="11 12" id="KW-0670">Pyruvate</keyword>
<dbReference type="EC" id="4.1.1.65" evidence="12"/>
<evidence type="ECO:0000256" key="5">
    <source>
        <dbReference type="ARBA" id="ARBA00023098"/>
    </source>
</evidence>
<feature type="site" description="Cleavage (non-hydrolytic); by autocatalysis" evidence="12">
    <location>
        <begin position="256"/>
        <end position="257"/>
    </location>
</feature>
<dbReference type="GO" id="GO:0005886">
    <property type="term" value="C:plasma membrane"/>
    <property type="evidence" value="ECO:0007669"/>
    <property type="project" value="UniProtKB-SubCell"/>
</dbReference>
<comment type="PTM">
    <text evidence="12">Is synthesized initially as an inactive proenzyme. Formation of the active enzyme involves a self-maturation process in which the active site pyruvoyl group is generated from an internal serine residue via an autocatalytic post-translational modification. Two non-identical subunits are generated from the proenzyme in this reaction, and the pyruvate is formed at the N-terminus of the alpha chain, which is derived from the carboxyl end of the proenzyme. The autoendoproteolytic cleavage occurs by a canonical serine protease mechanism, in which the side chain hydroxyl group of the serine supplies its oxygen atom to form the C-terminus of the beta chain, while the remainder of the serine residue undergoes an oxidative deamination to produce ammonia and the pyruvoyl prosthetic group on the alpha chain. During this reaction, the Ser that is part of the protease active site of the proenzyme becomes the pyruvoyl prosthetic group, which constitutes an essential element of the active site of the mature decarboxylase.</text>
</comment>
<comment type="catalytic activity">
    <reaction evidence="12">
        <text>a 1,2-diacyl-sn-glycero-3-phospho-L-serine + H(+) = a 1,2-diacyl-sn-glycero-3-phosphoethanolamine + CO2</text>
        <dbReference type="Rhea" id="RHEA:20828"/>
        <dbReference type="ChEBI" id="CHEBI:15378"/>
        <dbReference type="ChEBI" id="CHEBI:16526"/>
        <dbReference type="ChEBI" id="CHEBI:57262"/>
        <dbReference type="ChEBI" id="CHEBI:64612"/>
        <dbReference type="EC" id="4.1.1.65"/>
    </reaction>
</comment>
<protein>
    <recommendedName>
        <fullName evidence="12">Phosphatidylserine decarboxylase proenzyme</fullName>
        <ecNumber evidence="12">4.1.1.65</ecNumber>
    </recommendedName>
    <component>
        <recommendedName>
            <fullName evidence="12">Phosphatidylserine decarboxylase alpha chain</fullName>
        </recommendedName>
    </component>
    <component>
        <recommendedName>
            <fullName evidence="12">Phosphatidylserine decarboxylase beta chain</fullName>
        </recommendedName>
    </component>
</protein>
<keyword evidence="5 12" id="KW-0443">Lipid metabolism</keyword>
<keyword evidence="8 12" id="KW-0594">Phospholipid biosynthesis</keyword>
<comment type="cofactor">
    <cofactor evidence="12">
        <name>pyruvate</name>
        <dbReference type="ChEBI" id="CHEBI:15361"/>
    </cofactor>
    <text evidence="12">Binds 1 pyruvoyl group covalently per subunit.</text>
</comment>
<feature type="active site" description="Charge relay system; for autoendoproteolytic cleavage activity" evidence="12">
    <location>
        <position position="257"/>
    </location>
</feature>
<dbReference type="InterPro" id="IPR033177">
    <property type="entry name" value="PSD-B"/>
</dbReference>
<evidence type="ECO:0000256" key="9">
    <source>
        <dbReference type="ARBA" id="ARBA00023239"/>
    </source>
</evidence>
<evidence type="ECO:0000313" key="14">
    <source>
        <dbReference type="Proteomes" id="UP000502699"/>
    </source>
</evidence>
<dbReference type="GO" id="GO:0006646">
    <property type="term" value="P:phosphatidylethanolamine biosynthetic process"/>
    <property type="evidence" value="ECO:0007669"/>
    <property type="project" value="UniProtKB-UniRule"/>
</dbReference>